<reference evidence="8 9" key="1">
    <citation type="submission" date="2019-03" db="EMBL/GenBank/DDBJ databases">
        <title>Genomic Encyclopedia of Type Strains, Phase IV (KMG-IV): sequencing the most valuable type-strain genomes for metagenomic binning, comparative biology and taxonomic classification.</title>
        <authorList>
            <person name="Goeker M."/>
        </authorList>
    </citation>
    <scope>NUCLEOTIDE SEQUENCE [LARGE SCALE GENOMIC DNA]</scope>
    <source>
        <strain evidence="8 9">DSM 45765</strain>
    </source>
</reference>
<dbReference type="PRINTS" id="PR00690">
    <property type="entry name" value="ADHESNFAMILY"/>
</dbReference>
<dbReference type="GO" id="GO:0030313">
    <property type="term" value="C:cell envelope"/>
    <property type="evidence" value="ECO:0007669"/>
    <property type="project" value="UniProtKB-SubCell"/>
</dbReference>
<evidence type="ECO:0000256" key="3">
    <source>
        <dbReference type="ARBA" id="ARBA00022723"/>
    </source>
</evidence>
<dbReference type="AlphaFoldDB" id="A0A4R2R4R0"/>
<comment type="caution">
    <text evidence="8">The sequence shown here is derived from an EMBL/GenBank/DDBJ whole genome shotgun (WGS) entry which is preliminary data.</text>
</comment>
<accession>A0A4R2R4R0</accession>
<dbReference type="InterPro" id="IPR050492">
    <property type="entry name" value="Bact_metal-bind_prot9"/>
</dbReference>
<keyword evidence="4 7" id="KW-0732">Signal</keyword>
<keyword evidence="2 5" id="KW-0813">Transport</keyword>
<dbReference type="SUPFAM" id="SSF53807">
    <property type="entry name" value="Helical backbone' metal receptor"/>
    <property type="match status" value="1"/>
</dbReference>
<dbReference type="Pfam" id="PF01297">
    <property type="entry name" value="ZnuA"/>
    <property type="match status" value="1"/>
</dbReference>
<comment type="subcellular location">
    <subcellularLocation>
        <location evidence="1">Cell envelope</location>
    </subcellularLocation>
</comment>
<organism evidence="8 9">
    <name type="scientific">Tamaricihabitans halophyticus</name>
    <dbReference type="NCBI Taxonomy" id="1262583"/>
    <lineage>
        <taxon>Bacteria</taxon>
        <taxon>Bacillati</taxon>
        <taxon>Actinomycetota</taxon>
        <taxon>Actinomycetes</taxon>
        <taxon>Pseudonocardiales</taxon>
        <taxon>Pseudonocardiaceae</taxon>
        <taxon>Tamaricihabitans</taxon>
    </lineage>
</organism>
<gene>
    <name evidence="8" type="ORF">EV191_101644</name>
</gene>
<evidence type="ECO:0000256" key="2">
    <source>
        <dbReference type="ARBA" id="ARBA00022448"/>
    </source>
</evidence>
<dbReference type="RefSeq" id="WP_132875264.1">
    <property type="nucleotide sequence ID" value="NZ_SLXQ01000001.1"/>
</dbReference>
<dbReference type="GO" id="GO:0007155">
    <property type="term" value="P:cell adhesion"/>
    <property type="evidence" value="ECO:0007669"/>
    <property type="project" value="InterPro"/>
</dbReference>
<dbReference type="InterPro" id="IPR006127">
    <property type="entry name" value="ZnuA-like"/>
</dbReference>
<comment type="similarity">
    <text evidence="5">Belongs to the bacterial solute-binding protein 9 family.</text>
</comment>
<protein>
    <submittedName>
        <fullName evidence="8">Zinc/manganese transport system substrate-binding protein</fullName>
    </submittedName>
</protein>
<proteinExistence type="inferred from homology"/>
<feature type="signal peptide" evidence="7">
    <location>
        <begin position="1"/>
        <end position="25"/>
    </location>
</feature>
<evidence type="ECO:0000256" key="6">
    <source>
        <dbReference type="SAM" id="MobiDB-lite"/>
    </source>
</evidence>
<dbReference type="EMBL" id="SLXQ01000001">
    <property type="protein sequence ID" value="TCP56698.1"/>
    <property type="molecule type" value="Genomic_DNA"/>
</dbReference>
<keyword evidence="3" id="KW-0479">Metal-binding</keyword>
<evidence type="ECO:0000256" key="7">
    <source>
        <dbReference type="SAM" id="SignalP"/>
    </source>
</evidence>
<evidence type="ECO:0000256" key="1">
    <source>
        <dbReference type="ARBA" id="ARBA00004196"/>
    </source>
</evidence>
<evidence type="ECO:0000256" key="4">
    <source>
        <dbReference type="ARBA" id="ARBA00022729"/>
    </source>
</evidence>
<evidence type="ECO:0000256" key="5">
    <source>
        <dbReference type="RuleBase" id="RU003512"/>
    </source>
</evidence>
<dbReference type="InterPro" id="IPR006128">
    <property type="entry name" value="Lipoprotein_PsaA-like"/>
</dbReference>
<evidence type="ECO:0000313" key="8">
    <source>
        <dbReference type="EMBL" id="TCP56698.1"/>
    </source>
</evidence>
<name>A0A4R2R4R0_9PSEU</name>
<keyword evidence="9" id="KW-1185">Reference proteome</keyword>
<feature type="chain" id="PRO_5039011770" evidence="7">
    <location>
        <begin position="26"/>
        <end position="350"/>
    </location>
</feature>
<dbReference type="GO" id="GO:0030001">
    <property type="term" value="P:metal ion transport"/>
    <property type="evidence" value="ECO:0007669"/>
    <property type="project" value="InterPro"/>
</dbReference>
<sequence>MTTRPSRPYLLVGTGIAAVALVATACGDADSSEAANGDKLSVVAATNVWGSVASAVGGEQVQVESLIADPAADPHSYEASPADTAKVAEAQLVVYNGGGYDDFVGKLADQADNPPRVIAFDLSDKAESGAHGDEHEGDDHGGGDDHAGHGHDEHGHDEHGHDEHGHGGHDHDHGQVNEHVWYDLPTVQRVADQLAKEFGELRPAAKNEFTRNAERFRAEVDDVIGQVEDIRAARSGAEVLATEPASQYLIEAAGLTDATPDKYVEAMENETDVPAATVAEVNKLVEDGDLAAVLNNTQTETPVTSDVLDKAEAANIPVVDVTETLPENADGYVGWMNKQVSALAGALDVR</sequence>
<dbReference type="GO" id="GO:0046872">
    <property type="term" value="F:metal ion binding"/>
    <property type="evidence" value="ECO:0007669"/>
    <property type="project" value="UniProtKB-KW"/>
</dbReference>
<dbReference type="PROSITE" id="PS51257">
    <property type="entry name" value="PROKAR_LIPOPROTEIN"/>
    <property type="match status" value="1"/>
</dbReference>
<feature type="region of interest" description="Disordered" evidence="6">
    <location>
        <begin position="126"/>
        <end position="175"/>
    </location>
</feature>
<dbReference type="OrthoDB" id="5296019at2"/>
<dbReference type="PANTHER" id="PTHR42953:SF1">
    <property type="entry name" value="METAL-BINDING PROTEIN HI_0362-RELATED"/>
    <property type="match status" value="1"/>
</dbReference>
<dbReference type="PANTHER" id="PTHR42953">
    <property type="entry name" value="HIGH-AFFINITY ZINC UPTAKE SYSTEM PROTEIN ZNUA-RELATED"/>
    <property type="match status" value="1"/>
</dbReference>
<dbReference type="Gene3D" id="3.40.50.1980">
    <property type="entry name" value="Nitrogenase molybdenum iron protein domain"/>
    <property type="match status" value="2"/>
</dbReference>
<evidence type="ECO:0000313" key="9">
    <source>
        <dbReference type="Proteomes" id="UP000294911"/>
    </source>
</evidence>
<dbReference type="Proteomes" id="UP000294911">
    <property type="component" value="Unassembled WGS sequence"/>
</dbReference>